<name>A0A485MTN5_LYNPA</name>
<dbReference type="Proteomes" id="UP000386466">
    <property type="component" value="Unassembled WGS sequence"/>
</dbReference>
<reference evidence="2 3" key="1">
    <citation type="submission" date="2019-01" db="EMBL/GenBank/DDBJ databases">
        <authorList>
            <person name="Alioto T."/>
            <person name="Alioto T."/>
        </authorList>
    </citation>
    <scope>NUCLEOTIDE SEQUENCE [LARGE SCALE GENOMIC DNA]</scope>
</reference>
<organism evidence="2 3">
    <name type="scientific">Lynx pardinus</name>
    <name type="common">Iberian lynx</name>
    <name type="synonym">Felis pardina</name>
    <dbReference type="NCBI Taxonomy" id="191816"/>
    <lineage>
        <taxon>Eukaryota</taxon>
        <taxon>Metazoa</taxon>
        <taxon>Chordata</taxon>
        <taxon>Craniata</taxon>
        <taxon>Vertebrata</taxon>
        <taxon>Euteleostomi</taxon>
        <taxon>Mammalia</taxon>
        <taxon>Eutheria</taxon>
        <taxon>Laurasiatheria</taxon>
        <taxon>Carnivora</taxon>
        <taxon>Feliformia</taxon>
        <taxon>Felidae</taxon>
        <taxon>Felinae</taxon>
        <taxon>Lynx</taxon>
    </lineage>
</organism>
<keyword evidence="3" id="KW-1185">Reference proteome</keyword>
<keyword evidence="2" id="KW-0687">Ribonucleoprotein</keyword>
<dbReference type="AlphaFoldDB" id="A0A485MTN5"/>
<feature type="non-terminal residue" evidence="2">
    <location>
        <position position="1"/>
    </location>
</feature>
<dbReference type="EMBL" id="CAAGRJ010005688">
    <property type="protein sequence ID" value="VFV23627.1"/>
    <property type="molecule type" value="Genomic_DNA"/>
</dbReference>
<evidence type="ECO:0000313" key="3">
    <source>
        <dbReference type="Proteomes" id="UP000386466"/>
    </source>
</evidence>
<evidence type="ECO:0000313" key="2">
    <source>
        <dbReference type="EMBL" id="VFV23627.1"/>
    </source>
</evidence>
<keyword evidence="2" id="KW-0689">Ribosomal protein</keyword>
<gene>
    <name evidence="2" type="ORF">LYPA_23C003494</name>
</gene>
<protein>
    <submittedName>
        <fullName evidence="2">40s ribosomal protein sa-like</fullName>
    </submittedName>
</protein>
<dbReference type="GO" id="GO:0005840">
    <property type="term" value="C:ribosome"/>
    <property type="evidence" value="ECO:0007669"/>
    <property type="project" value="UniProtKB-KW"/>
</dbReference>
<sequence>ILAWEIVCMCGTVSHEHPWEVMPNLYFSRDPKETENKEHPAAEEAVTKEELKGEWTAPGLGSS</sequence>
<feature type="domain" description="Small ribosomal subunit protein uS2 C-terminal" evidence="1">
    <location>
        <begin position="26"/>
        <end position="59"/>
    </location>
</feature>
<dbReference type="InterPro" id="IPR032281">
    <property type="entry name" value="Ribosomal_uS2_C"/>
</dbReference>
<accession>A0A485MTN5</accession>
<proteinExistence type="predicted"/>
<dbReference type="Gene3D" id="3.40.50.10490">
    <property type="entry name" value="Glucose-6-phosphate isomerase like protein, domain 1"/>
    <property type="match status" value="1"/>
</dbReference>
<dbReference type="Pfam" id="PF16122">
    <property type="entry name" value="40S_SA_C"/>
    <property type="match status" value="1"/>
</dbReference>
<evidence type="ECO:0000259" key="1">
    <source>
        <dbReference type="Pfam" id="PF16122"/>
    </source>
</evidence>